<keyword evidence="8" id="KW-0808">Transferase</keyword>
<evidence type="ECO:0000313" key="13">
    <source>
        <dbReference type="EMBL" id="OLA36342.1"/>
    </source>
</evidence>
<feature type="domain" description="Lumazine-binding" evidence="12">
    <location>
        <begin position="1"/>
        <end position="96"/>
    </location>
</feature>
<dbReference type="PIRSF" id="PIRSF000498">
    <property type="entry name" value="Riboflavin_syn_A"/>
    <property type="match status" value="1"/>
</dbReference>
<evidence type="ECO:0000256" key="2">
    <source>
        <dbReference type="ARBA" id="ARBA00002803"/>
    </source>
</evidence>
<gene>
    <name evidence="13" type="ORF">BHW43_10270</name>
</gene>
<dbReference type="Pfam" id="PF00677">
    <property type="entry name" value="Lum_binding"/>
    <property type="match status" value="2"/>
</dbReference>
<dbReference type="InterPro" id="IPR001783">
    <property type="entry name" value="Lumazine-bd"/>
</dbReference>
<evidence type="ECO:0000256" key="9">
    <source>
        <dbReference type="ARBA" id="ARBA00022737"/>
    </source>
</evidence>
<dbReference type="Gene3D" id="2.40.30.20">
    <property type="match status" value="2"/>
</dbReference>
<feature type="repeat" description="Lumazine-binding" evidence="11">
    <location>
        <begin position="97"/>
        <end position="193"/>
    </location>
</feature>
<evidence type="ECO:0000256" key="3">
    <source>
        <dbReference type="ARBA" id="ARBA00004887"/>
    </source>
</evidence>
<dbReference type="STRING" id="626940.BHW43_10270"/>
<feature type="domain" description="Lumazine-binding" evidence="12">
    <location>
        <begin position="97"/>
        <end position="193"/>
    </location>
</feature>
<dbReference type="NCBIfam" id="TIGR00187">
    <property type="entry name" value="ribE"/>
    <property type="match status" value="1"/>
</dbReference>
<keyword evidence="7" id="KW-0686">Riboflavin biosynthesis</keyword>
<dbReference type="Proteomes" id="UP000186777">
    <property type="component" value="Unassembled WGS sequence"/>
</dbReference>
<organism evidence="13 14">
    <name type="scientific">Phascolarctobacterium succinatutens</name>
    <dbReference type="NCBI Taxonomy" id="626940"/>
    <lineage>
        <taxon>Bacteria</taxon>
        <taxon>Bacillati</taxon>
        <taxon>Bacillota</taxon>
        <taxon>Negativicutes</taxon>
        <taxon>Acidaminococcales</taxon>
        <taxon>Acidaminococcaceae</taxon>
        <taxon>Phascolarctobacterium</taxon>
    </lineage>
</organism>
<dbReference type="GO" id="GO:0009231">
    <property type="term" value="P:riboflavin biosynthetic process"/>
    <property type="evidence" value="ECO:0007669"/>
    <property type="project" value="UniProtKB-KW"/>
</dbReference>
<comment type="catalytic activity">
    <reaction evidence="1">
        <text>2 6,7-dimethyl-8-(1-D-ribityl)lumazine + H(+) = 5-amino-6-(D-ribitylamino)uracil + riboflavin</text>
        <dbReference type="Rhea" id="RHEA:20772"/>
        <dbReference type="ChEBI" id="CHEBI:15378"/>
        <dbReference type="ChEBI" id="CHEBI:15934"/>
        <dbReference type="ChEBI" id="CHEBI:57986"/>
        <dbReference type="ChEBI" id="CHEBI:58201"/>
        <dbReference type="EC" id="2.5.1.9"/>
    </reaction>
</comment>
<dbReference type="CDD" id="cd00402">
    <property type="entry name" value="Riboflavin_synthase_like"/>
    <property type="match status" value="1"/>
</dbReference>
<dbReference type="AlphaFoldDB" id="A0A1Q6R1S8"/>
<dbReference type="SUPFAM" id="SSF63380">
    <property type="entry name" value="Riboflavin synthase domain-like"/>
    <property type="match status" value="2"/>
</dbReference>
<dbReference type="FunFam" id="2.40.30.20:FF:000003">
    <property type="entry name" value="Riboflavin synthase, alpha subunit"/>
    <property type="match status" value="1"/>
</dbReference>
<dbReference type="GO" id="GO:0004746">
    <property type="term" value="F:riboflavin synthase activity"/>
    <property type="evidence" value="ECO:0007669"/>
    <property type="project" value="UniProtKB-UniRule"/>
</dbReference>
<evidence type="ECO:0000256" key="10">
    <source>
        <dbReference type="NCBIfam" id="TIGR00187"/>
    </source>
</evidence>
<evidence type="ECO:0000313" key="14">
    <source>
        <dbReference type="Proteomes" id="UP000186777"/>
    </source>
</evidence>
<comment type="pathway">
    <text evidence="3">Cofactor biosynthesis; riboflavin biosynthesis; riboflavin from 2-hydroxy-3-oxobutyl phosphate and 5-amino-6-(D-ribitylamino)uracil: step 2/2.</text>
</comment>
<accession>A0A1Q6R1S8</accession>
<evidence type="ECO:0000256" key="6">
    <source>
        <dbReference type="ARBA" id="ARBA00013950"/>
    </source>
</evidence>
<name>A0A1Q6R1S8_9FIRM</name>
<dbReference type="EC" id="2.5.1.9" evidence="5 10"/>
<sequence length="216" mass="23137">MFTGLVAELGTVQKLAQQGESYHLTVAAAKVLQNLKIGDSVAVNGACLTVVSMDDTAFTADVMPETVRLTNIGSLHAGDRVNLERTLRLCDGLDGHIVSGHVEGLGVIASRRPEGIAMVVTINTTPELLKYIIKKGSIAIDGISLTVTQVTESSFSVSLIPHTAKETTLGFKDVGDSVNLETDIIGKYVEQMLKFNPKQTQEPALNKNMLLENGFI</sequence>
<dbReference type="PROSITE" id="PS51177">
    <property type="entry name" value="LUMAZINE_BIND"/>
    <property type="match status" value="2"/>
</dbReference>
<proteinExistence type="predicted"/>
<reference evidence="13 14" key="1">
    <citation type="journal article" date="2016" name="Nat. Biotechnol.">
        <title>Measurement of bacterial replication rates in microbial communities.</title>
        <authorList>
            <person name="Brown C.T."/>
            <person name="Olm M.R."/>
            <person name="Thomas B.C."/>
            <person name="Banfield J.F."/>
        </authorList>
    </citation>
    <scope>NUCLEOTIDE SEQUENCE [LARGE SCALE GENOMIC DNA]</scope>
    <source>
        <strain evidence="13">46_33</strain>
    </source>
</reference>
<dbReference type="NCBIfam" id="NF006767">
    <property type="entry name" value="PRK09289.1"/>
    <property type="match status" value="1"/>
</dbReference>
<dbReference type="EMBL" id="MNTG01000046">
    <property type="protein sequence ID" value="OLA36342.1"/>
    <property type="molecule type" value="Genomic_DNA"/>
</dbReference>
<dbReference type="RefSeq" id="WP_303680472.1">
    <property type="nucleotide sequence ID" value="NZ_JAXWYD010000006.1"/>
</dbReference>
<protein>
    <recommendedName>
        <fullName evidence="6 10">Riboflavin synthase</fullName>
        <ecNumber evidence="5 10">2.5.1.9</ecNumber>
    </recommendedName>
</protein>
<evidence type="ECO:0000256" key="7">
    <source>
        <dbReference type="ARBA" id="ARBA00022619"/>
    </source>
</evidence>
<evidence type="ECO:0000256" key="4">
    <source>
        <dbReference type="ARBA" id="ARBA00011233"/>
    </source>
</evidence>
<comment type="caution">
    <text evidence="13">The sequence shown here is derived from an EMBL/GenBank/DDBJ whole genome shotgun (WGS) entry which is preliminary data.</text>
</comment>
<dbReference type="InterPro" id="IPR017938">
    <property type="entry name" value="Riboflavin_synthase-like_b-brl"/>
</dbReference>
<evidence type="ECO:0000256" key="5">
    <source>
        <dbReference type="ARBA" id="ARBA00012827"/>
    </source>
</evidence>
<feature type="repeat" description="Lumazine-binding" evidence="11">
    <location>
        <begin position="1"/>
        <end position="96"/>
    </location>
</feature>
<keyword evidence="9" id="KW-0677">Repeat</keyword>
<dbReference type="InterPro" id="IPR023366">
    <property type="entry name" value="ATP_synth_asu-like_sf"/>
</dbReference>
<evidence type="ECO:0000259" key="12">
    <source>
        <dbReference type="PROSITE" id="PS51177"/>
    </source>
</evidence>
<dbReference type="PANTHER" id="PTHR21098">
    <property type="entry name" value="RIBOFLAVIN SYNTHASE ALPHA CHAIN"/>
    <property type="match status" value="1"/>
</dbReference>
<evidence type="ECO:0000256" key="1">
    <source>
        <dbReference type="ARBA" id="ARBA00000968"/>
    </source>
</evidence>
<dbReference type="NCBIfam" id="NF009566">
    <property type="entry name" value="PRK13020.1"/>
    <property type="match status" value="1"/>
</dbReference>
<comment type="function">
    <text evidence="2">Catalyzes the dismutation of two molecules of 6,7-dimethyl-8-ribityllumazine, resulting in the formation of riboflavin and 5-amino-6-(D-ribitylamino)uracil.</text>
</comment>
<dbReference type="PANTHER" id="PTHR21098:SF12">
    <property type="entry name" value="RIBOFLAVIN SYNTHASE"/>
    <property type="match status" value="1"/>
</dbReference>
<evidence type="ECO:0000256" key="8">
    <source>
        <dbReference type="ARBA" id="ARBA00022679"/>
    </source>
</evidence>
<evidence type="ECO:0000256" key="11">
    <source>
        <dbReference type="PROSITE-ProRule" id="PRU00524"/>
    </source>
</evidence>
<comment type="subunit">
    <text evidence="4">Homotrimer.</text>
</comment>
<dbReference type="InterPro" id="IPR026017">
    <property type="entry name" value="Lumazine-bd_dom"/>
</dbReference>
<dbReference type="FunFam" id="2.40.30.20:FF:000004">
    <property type="entry name" value="Riboflavin synthase, alpha subunit"/>
    <property type="match status" value="1"/>
</dbReference>